<dbReference type="PANTHER" id="PTHR47036:SF1">
    <property type="entry name" value="COBALT-FACTOR III C(17)-METHYLTRANSFERASE-RELATED"/>
    <property type="match status" value="1"/>
</dbReference>
<feature type="domain" description="CobE/GbiG C-terminal" evidence="1">
    <location>
        <begin position="1"/>
        <end position="131"/>
    </location>
</feature>
<dbReference type="InterPro" id="IPR002750">
    <property type="entry name" value="CobE/GbiG_C"/>
</dbReference>
<dbReference type="RefSeq" id="WP_263743965.1">
    <property type="nucleotide sequence ID" value="NZ_JAOWRF010000037.1"/>
</dbReference>
<dbReference type="InterPro" id="IPR036518">
    <property type="entry name" value="CobE/GbiG_C_sf"/>
</dbReference>
<proteinExistence type="predicted"/>
<accession>A0ABT3ATK2</accession>
<dbReference type="InterPro" id="IPR051810">
    <property type="entry name" value="Precorrin_MeTrfase"/>
</dbReference>
<keyword evidence="3" id="KW-1185">Reference proteome</keyword>
<dbReference type="Proteomes" id="UP001526143">
    <property type="component" value="Unassembled WGS sequence"/>
</dbReference>
<dbReference type="Pfam" id="PF01890">
    <property type="entry name" value="CbiG_C"/>
    <property type="match status" value="1"/>
</dbReference>
<name>A0ABT3ATK2_9CYAN</name>
<dbReference type="Gene3D" id="3.30.420.180">
    <property type="entry name" value="CobE/GbiG C-terminal domain"/>
    <property type="match status" value="1"/>
</dbReference>
<evidence type="ECO:0000259" key="1">
    <source>
        <dbReference type="Pfam" id="PF01890"/>
    </source>
</evidence>
<protein>
    <submittedName>
        <fullName evidence="2">Cobalamin biosynthesis protein</fullName>
    </submittedName>
</protein>
<dbReference type="EMBL" id="JAOWRF010000037">
    <property type="protein sequence ID" value="MCV3212451.1"/>
    <property type="molecule type" value="Genomic_DNA"/>
</dbReference>
<gene>
    <name evidence="2" type="ORF">OGM63_02705</name>
</gene>
<sequence>MGIGCKSGTSQDLIAIAIEETFKKNQLALSAIAGIATIDIKADEIGLRELCHQRNLALKTFPADVLASISIPTSSPVVALKTGTPSVAEAAALLAAKCQTLLVAKQIFKSTSNHENLSRSNLQGAVTIAVAQAQKEYI</sequence>
<comment type="caution">
    <text evidence="2">The sequence shown here is derived from an EMBL/GenBank/DDBJ whole genome shotgun (WGS) entry which is preliminary data.</text>
</comment>
<reference evidence="2 3" key="1">
    <citation type="submission" date="2022-10" db="EMBL/GenBank/DDBJ databases">
        <title>Identification of biosynthetic pathway for the production of the potent trypsin inhibitor radiosumin.</title>
        <authorList>
            <person name="Fewer D.P."/>
            <person name="Delbaje E."/>
            <person name="Ouyang X."/>
            <person name="Agostino P.D."/>
            <person name="Wahlsten M."/>
            <person name="Jokela J."/>
            <person name="Permi P."/>
            <person name="Haapaniemi E."/>
            <person name="Koistinen H."/>
        </authorList>
    </citation>
    <scope>NUCLEOTIDE SEQUENCE [LARGE SCALE GENOMIC DNA]</scope>
    <source>
        <strain evidence="2 3">NIES-515</strain>
    </source>
</reference>
<organism evidence="2 3">
    <name type="scientific">Plectonema radiosum NIES-515</name>
    <dbReference type="NCBI Taxonomy" id="2986073"/>
    <lineage>
        <taxon>Bacteria</taxon>
        <taxon>Bacillati</taxon>
        <taxon>Cyanobacteriota</taxon>
        <taxon>Cyanophyceae</taxon>
        <taxon>Oscillatoriophycideae</taxon>
        <taxon>Oscillatoriales</taxon>
        <taxon>Microcoleaceae</taxon>
        <taxon>Plectonema</taxon>
    </lineage>
</organism>
<evidence type="ECO:0000313" key="2">
    <source>
        <dbReference type="EMBL" id="MCV3212451.1"/>
    </source>
</evidence>
<dbReference type="PANTHER" id="PTHR47036">
    <property type="entry name" value="COBALT-FACTOR III C(17)-METHYLTRANSFERASE-RELATED"/>
    <property type="match status" value="1"/>
</dbReference>
<evidence type="ECO:0000313" key="3">
    <source>
        <dbReference type="Proteomes" id="UP001526143"/>
    </source>
</evidence>
<dbReference type="SUPFAM" id="SSF159664">
    <property type="entry name" value="CobE/GbiG C-terminal domain-like"/>
    <property type="match status" value="1"/>
</dbReference>